<accession>A0A165N585</accession>
<feature type="domain" description="F-box" evidence="1">
    <location>
        <begin position="136"/>
        <end position="172"/>
    </location>
</feature>
<dbReference type="SUPFAM" id="SSF81383">
    <property type="entry name" value="F-box domain"/>
    <property type="match status" value="1"/>
</dbReference>
<dbReference type="Gene3D" id="1.20.1280.50">
    <property type="match status" value="1"/>
</dbReference>
<evidence type="ECO:0000313" key="3">
    <source>
        <dbReference type="Proteomes" id="UP000076727"/>
    </source>
</evidence>
<reference evidence="2 3" key="1">
    <citation type="journal article" date="2016" name="Mol. Biol. Evol.">
        <title>Comparative Genomics of Early-Diverging Mushroom-Forming Fungi Provides Insights into the Origins of Lignocellulose Decay Capabilities.</title>
        <authorList>
            <person name="Nagy L.G."/>
            <person name="Riley R."/>
            <person name="Tritt A."/>
            <person name="Adam C."/>
            <person name="Daum C."/>
            <person name="Floudas D."/>
            <person name="Sun H."/>
            <person name="Yadav J.S."/>
            <person name="Pangilinan J."/>
            <person name="Larsson K.H."/>
            <person name="Matsuura K."/>
            <person name="Barry K."/>
            <person name="Labutti K."/>
            <person name="Kuo R."/>
            <person name="Ohm R.A."/>
            <person name="Bhattacharya S.S."/>
            <person name="Shirouzu T."/>
            <person name="Yoshinaga Y."/>
            <person name="Martin F.M."/>
            <person name="Grigoriev I.V."/>
            <person name="Hibbett D.S."/>
        </authorList>
    </citation>
    <scope>NUCLEOTIDE SEQUENCE [LARGE SCALE GENOMIC DNA]</scope>
    <source>
        <strain evidence="2 3">L-15889</strain>
    </source>
</reference>
<dbReference type="Proteomes" id="UP000076727">
    <property type="component" value="Unassembled WGS sequence"/>
</dbReference>
<dbReference type="CDD" id="cd09917">
    <property type="entry name" value="F-box_SF"/>
    <property type="match status" value="1"/>
</dbReference>
<dbReference type="InterPro" id="IPR036047">
    <property type="entry name" value="F-box-like_dom_sf"/>
</dbReference>
<dbReference type="Pfam" id="PF12937">
    <property type="entry name" value="F-box-like"/>
    <property type="match status" value="1"/>
</dbReference>
<name>A0A165N585_9APHY</name>
<dbReference type="EMBL" id="KV429087">
    <property type="protein sequence ID" value="KZT66533.1"/>
    <property type="molecule type" value="Genomic_DNA"/>
</dbReference>
<gene>
    <name evidence="2" type="ORF">DAEQUDRAFT_446822</name>
</gene>
<dbReference type="OrthoDB" id="2791629at2759"/>
<dbReference type="AlphaFoldDB" id="A0A165N585"/>
<proteinExistence type="predicted"/>
<protein>
    <recommendedName>
        <fullName evidence="1">F-box domain-containing protein</fullName>
    </recommendedName>
</protein>
<dbReference type="InterPro" id="IPR001810">
    <property type="entry name" value="F-box_dom"/>
</dbReference>
<evidence type="ECO:0000313" key="2">
    <source>
        <dbReference type="EMBL" id="KZT66533.1"/>
    </source>
</evidence>
<evidence type="ECO:0000259" key="1">
    <source>
        <dbReference type="Pfam" id="PF12937"/>
    </source>
</evidence>
<organism evidence="2 3">
    <name type="scientific">Daedalea quercina L-15889</name>
    <dbReference type="NCBI Taxonomy" id="1314783"/>
    <lineage>
        <taxon>Eukaryota</taxon>
        <taxon>Fungi</taxon>
        <taxon>Dikarya</taxon>
        <taxon>Basidiomycota</taxon>
        <taxon>Agaricomycotina</taxon>
        <taxon>Agaricomycetes</taxon>
        <taxon>Polyporales</taxon>
        <taxon>Fomitopsis</taxon>
    </lineage>
</organism>
<keyword evidence="3" id="KW-1185">Reference proteome</keyword>
<sequence length="542" mass="60754">MPFARSAASPLLRSAAVYRARSALCGLTPADHRKEPSIKCVRSGRSGRSSMRRLLKSPYAVSPNELAASGYARTRTSTNNGIQYATCLPRELWDPAYENADADAPARKEWLRRLQRVERNLGRGGSTPVRPCTSGELPLDIWERVLNGFLDDPRTLFICARVCRAWYALASRHLPRIGDTWALAGRADVMRVARVFGREYPSAKAQRKWRAVVLEGSGVARSLAHARTFAAALAKQLCRIDELEIHNGVWTPGAADASTFVRITTCIALSTLTLRNVVFPSTTAVAKLICSLPNLSRLSIIDVNTNDKRRGHTFCLPHDRPRQLRWVQFDCSGLDDVVQFMAYAGITSTVTQAVLVIRAAQQADVFSVDMTGYPAFLRDAISLEKLTVELRDSDSHNAGLMHGLSFVTNCELKEVHFVVYQKLHLELVFRDCNIALLSSMMPRNLHRINIRFVANKEREQSSGVTLYNQQQLGLMRDNLHLDELDAVLSSPRFAALGHRLIVTISLGSAWRVKDSFAVWREQVERGLTRTRRIHLLLVWIET</sequence>